<dbReference type="PANTHER" id="PTHR35526:SF3">
    <property type="entry name" value="ANTI-SIGMA-F FACTOR RSBW"/>
    <property type="match status" value="1"/>
</dbReference>
<keyword evidence="1" id="KW-0418">Kinase</keyword>
<proteinExistence type="predicted"/>
<evidence type="ECO:0000313" key="5">
    <source>
        <dbReference type="Proteomes" id="UP001500466"/>
    </source>
</evidence>
<sequence length="176" mass="19197">MSAMRSRAPGGGDARDPRPGRRQVRRLPFTSASGAVGRSRTFLRTSMQAYGWLPAPDQPTELAADDILLVAVELVTNACLHGGGPVELRMIVTDGTVRIEVDDRNDRTPEPRSPFEGPRAGGHGLHIVRRLAREWGVQVHSGFRSRGKTVWAELVAPDRAEEEKRAESDEGPGAEI</sequence>
<dbReference type="EMBL" id="BAABHS010000009">
    <property type="protein sequence ID" value="GAA4964187.1"/>
    <property type="molecule type" value="Genomic_DNA"/>
</dbReference>
<evidence type="ECO:0000313" key="4">
    <source>
        <dbReference type="EMBL" id="GAA4964187.1"/>
    </source>
</evidence>
<feature type="region of interest" description="Disordered" evidence="2">
    <location>
        <begin position="155"/>
        <end position="176"/>
    </location>
</feature>
<protein>
    <submittedName>
        <fullName evidence="4">ATP-binding protein</fullName>
    </submittedName>
</protein>
<dbReference type="SUPFAM" id="SSF55874">
    <property type="entry name" value="ATPase domain of HSP90 chaperone/DNA topoisomerase II/histidine kinase"/>
    <property type="match status" value="1"/>
</dbReference>
<dbReference type="Gene3D" id="3.30.565.10">
    <property type="entry name" value="Histidine kinase-like ATPase, C-terminal domain"/>
    <property type="match status" value="1"/>
</dbReference>
<keyword evidence="1" id="KW-0723">Serine/threonine-protein kinase</keyword>
<dbReference type="PANTHER" id="PTHR35526">
    <property type="entry name" value="ANTI-SIGMA-F FACTOR RSBW-RELATED"/>
    <property type="match status" value="1"/>
</dbReference>
<feature type="compositionally biased region" description="Basic and acidic residues" evidence="2">
    <location>
        <begin position="156"/>
        <end position="168"/>
    </location>
</feature>
<gene>
    <name evidence="4" type="ORF">GCM10023205_30290</name>
</gene>
<dbReference type="RefSeq" id="WP_345675969.1">
    <property type="nucleotide sequence ID" value="NZ_BAABHS010000009.1"/>
</dbReference>
<dbReference type="InterPro" id="IPR050267">
    <property type="entry name" value="Anti-sigma-factor_SerPK"/>
</dbReference>
<dbReference type="Pfam" id="PF13581">
    <property type="entry name" value="HATPase_c_2"/>
    <property type="match status" value="1"/>
</dbReference>
<keyword evidence="4" id="KW-0067">ATP-binding</keyword>
<keyword evidence="5" id="KW-1185">Reference proteome</keyword>
<feature type="domain" description="Histidine kinase/HSP90-like ATPase" evidence="3">
    <location>
        <begin position="60"/>
        <end position="152"/>
    </location>
</feature>
<dbReference type="InterPro" id="IPR036890">
    <property type="entry name" value="HATPase_C_sf"/>
</dbReference>
<comment type="caution">
    <text evidence="4">The sequence shown here is derived from an EMBL/GenBank/DDBJ whole genome shotgun (WGS) entry which is preliminary data.</text>
</comment>
<keyword evidence="1" id="KW-0808">Transferase</keyword>
<dbReference type="CDD" id="cd16936">
    <property type="entry name" value="HATPase_RsbW-like"/>
    <property type="match status" value="1"/>
</dbReference>
<keyword evidence="4" id="KW-0547">Nucleotide-binding</keyword>
<dbReference type="InterPro" id="IPR003594">
    <property type="entry name" value="HATPase_dom"/>
</dbReference>
<evidence type="ECO:0000256" key="1">
    <source>
        <dbReference type="ARBA" id="ARBA00022527"/>
    </source>
</evidence>
<reference evidence="5" key="1">
    <citation type="journal article" date="2019" name="Int. J. Syst. Evol. Microbiol.">
        <title>The Global Catalogue of Microorganisms (GCM) 10K type strain sequencing project: providing services to taxonomists for standard genome sequencing and annotation.</title>
        <authorList>
            <consortium name="The Broad Institute Genomics Platform"/>
            <consortium name="The Broad Institute Genome Sequencing Center for Infectious Disease"/>
            <person name="Wu L."/>
            <person name="Ma J."/>
        </authorList>
    </citation>
    <scope>NUCLEOTIDE SEQUENCE [LARGE SCALE GENOMIC DNA]</scope>
    <source>
        <strain evidence="5">JCM 17986</strain>
    </source>
</reference>
<accession>A0ABP9H8Q3</accession>
<evidence type="ECO:0000256" key="2">
    <source>
        <dbReference type="SAM" id="MobiDB-lite"/>
    </source>
</evidence>
<name>A0ABP9H8Q3_9ACTN</name>
<dbReference type="GO" id="GO:0005524">
    <property type="term" value="F:ATP binding"/>
    <property type="evidence" value="ECO:0007669"/>
    <property type="project" value="UniProtKB-KW"/>
</dbReference>
<evidence type="ECO:0000259" key="3">
    <source>
        <dbReference type="Pfam" id="PF13581"/>
    </source>
</evidence>
<organism evidence="4 5">
    <name type="scientific">Yinghuangia aomiensis</name>
    <dbReference type="NCBI Taxonomy" id="676205"/>
    <lineage>
        <taxon>Bacteria</taxon>
        <taxon>Bacillati</taxon>
        <taxon>Actinomycetota</taxon>
        <taxon>Actinomycetes</taxon>
        <taxon>Kitasatosporales</taxon>
        <taxon>Streptomycetaceae</taxon>
        <taxon>Yinghuangia</taxon>
    </lineage>
</organism>
<dbReference type="Proteomes" id="UP001500466">
    <property type="component" value="Unassembled WGS sequence"/>
</dbReference>
<feature type="region of interest" description="Disordered" evidence="2">
    <location>
        <begin position="1"/>
        <end position="31"/>
    </location>
</feature>